<gene>
    <name evidence="1" type="ORF">Cva_00294</name>
</gene>
<dbReference type="OrthoDB" id="5296237at2"/>
<comment type="caution">
    <text evidence="1">The sequence shown here is derived from an EMBL/GenBank/DDBJ whole genome shotgun (WGS) entry which is preliminary data.</text>
</comment>
<evidence type="ECO:0008006" key="3">
    <source>
        <dbReference type="Google" id="ProtNLM"/>
    </source>
</evidence>
<dbReference type="STRING" id="1629334.Cva_00294"/>
<dbReference type="PANTHER" id="PTHR41791:SF1">
    <property type="entry name" value="SSL7039 PROTEIN"/>
    <property type="match status" value="1"/>
</dbReference>
<dbReference type="PANTHER" id="PTHR41791">
    <property type="entry name" value="SSL7039 PROTEIN"/>
    <property type="match status" value="1"/>
</dbReference>
<dbReference type="AlphaFoldDB" id="A0A0K8MBR5"/>
<dbReference type="EMBL" id="BBVC01000013">
    <property type="protein sequence ID" value="GAO97658.1"/>
    <property type="molecule type" value="Genomic_DNA"/>
</dbReference>
<protein>
    <recommendedName>
        <fullName evidence="3">Addiction module killer protein</fullName>
    </recommendedName>
</protein>
<organism evidence="1 2">
    <name type="scientific">Caedimonas varicaedens</name>
    <dbReference type="NCBI Taxonomy" id="1629334"/>
    <lineage>
        <taxon>Bacteria</taxon>
        <taxon>Pseudomonadati</taxon>
        <taxon>Pseudomonadota</taxon>
        <taxon>Alphaproteobacteria</taxon>
        <taxon>Holosporales</taxon>
        <taxon>Caedimonadaceae</taxon>
        <taxon>Caedimonas</taxon>
    </lineage>
</organism>
<keyword evidence="2" id="KW-1185">Reference proteome</keyword>
<dbReference type="InterPro" id="IPR014056">
    <property type="entry name" value="TypeIITA-like_toxin_pred"/>
</dbReference>
<reference evidence="1 2" key="1">
    <citation type="submission" date="2015-03" db="EMBL/GenBank/DDBJ databases">
        <title>Caedibacter varicaedens, whole genome shotgun sequence.</title>
        <authorList>
            <person name="Suzuki H."/>
            <person name="Dapper A.L."/>
            <person name="Gibson A.K."/>
            <person name="Jackson C."/>
            <person name="Lee H."/>
            <person name="Pejaver V.R."/>
            <person name="Doak T."/>
            <person name="Lynch M."/>
        </authorList>
    </citation>
    <scope>NUCLEOTIDE SEQUENCE [LARGE SCALE GENOMIC DNA]</scope>
</reference>
<evidence type="ECO:0000313" key="1">
    <source>
        <dbReference type="EMBL" id="GAO97658.1"/>
    </source>
</evidence>
<sequence>MLTLEIYQTENGKSPFIEWIDSFDNLEVVAKINARLLRLRLGNIGDCKSLGEGLFELRIDTGPGYRIYFLNGDTQKILLLGGIKKTQMRDIKKAKNYLSDYRSR</sequence>
<dbReference type="NCBIfam" id="TIGR02683">
    <property type="entry name" value="upstrm_HI1419"/>
    <property type="match status" value="1"/>
</dbReference>
<name>A0A0K8MBR5_9PROT</name>
<accession>A0A0K8MBR5</accession>
<dbReference type="Proteomes" id="UP000036771">
    <property type="component" value="Unassembled WGS sequence"/>
</dbReference>
<dbReference type="PIRSF" id="PIRSF028744">
    <property type="entry name" value="Addict_mod_HI1419"/>
    <property type="match status" value="1"/>
</dbReference>
<proteinExistence type="predicted"/>
<evidence type="ECO:0000313" key="2">
    <source>
        <dbReference type="Proteomes" id="UP000036771"/>
    </source>
</evidence>